<gene>
    <name evidence="3" type="ORF">Tco_0749395</name>
</gene>
<evidence type="ECO:0000256" key="2">
    <source>
        <dbReference type="SAM" id="MobiDB-lite"/>
    </source>
</evidence>
<feature type="coiled-coil region" evidence="1">
    <location>
        <begin position="169"/>
        <end position="234"/>
    </location>
</feature>
<feature type="compositionally biased region" description="Polar residues" evidence="2">
    <location>
        <begin position="55"/>
        <end position="68"/>
    </location>
</feature>
<organism evidence="3 4">
    <name type="scientific">Tanacetum coccineum</name>
    <dbReference type="NCBI Taxonomy" id="301880"/>
    <lineage>
        <taxon>Eukaryota</taxon>
        <taxon>Viridiplantae</taxon>
        <taxon>Streptophyta</taxon>
        <taxon>Embryophyta</taxon>
        <taxon>Tracheophyta</taxon>
        <taxon>Spermatophyta</taxon>
        <taxon>Magnoliopsida</taxon>
        <taxon>eudicotyledons</taxon>
        <taxon>Gunneridae</taxon>
        <taxon>Pentapetalae</taxon>
        <taxon>asterids</taxon>
        <taxon>campanulids</taxon>
        <taxon>Asterales</taxon>
        <taxon>Asteraceae</taxon>
        <taxon>Asteroideae</taxon>
        <taxon>Anthemideae</taxon>
        <taxon>Anthemidinae</taxon>
        <taxon>Tanacetum</taxon>
    </lineage>
</organism>
<sequence length="310" mass="35967">MKEREVKAIKEIEKRLSEQRMQTRELLVTEGATLVTEGIALEDNLVAKESADDSGPSSEQLDGSNNSGNDLDAEKILVEMVAFGIEYVDIGPSYDSDTVFEVHHDTFENVFAYIIKNLVQPESLPDIYMVNENNSNIIYDIPNIDPVRDKEEHDYVDDEQQRAFFDSLVNNLKCEVENCTKVYREAQQANAILTKELEKYKENEKHFAKETKNESEYRKRIKLLNEEISNLKSQACKKEKSFHKENEKYAQYVEPLLKRKNELETKNQEFLKQINDLHNKLLKIGQAAQTFHMLLPKDDNVNTRKKGSWL</sequence>
<reference evidence="3" key="2">
    <citation type="submission" date="2022-01" db="EMBL/GenBank/DDBJ databases">
        <authorList>
            <person name="Yamashiro T."/>
            <person name="Shiraishi A."/>
            <person name="Satake H."/>
            <person name="Nakayama K."/>
        </authorList>
    </citation>
    <scope>NUCLEOTIDE SEQUENCE</scope>
</reference>
<proteinExistence type="predicted"/>
<evidence type="ECO:0000313" key="3">
    <source>
        <dbReference type="EMBL" id="GJS82854.1"/>
    </source>
</evidence>
<accession>A0ABQ4YY98</accession>
<dbReference type="Proteomes" id="UP001151760">
    <property type="component" value="Unassembled WGS sequence"/>
</dbReference>
<protein>
    <submittedName>
        <fullName evidence="3">Uncharacterized protein</fullName>
    </submittedName>
</protein>
<name>A0ABQ4YY98_9ASTR</name>
<dbReference type="EMBL" id="BQNB010010856">
    <property type="protein sequence ID" value="GJS82854.1"/>
    <property type="molecule type" value="Genomic_DNA"/>
</dbReference>
<keyword evidence="4" id="KW-1185">Reference proteome</keyword>
<feature type="region of interest" description="Disordered" evidence="2">
    <location>
        <begin position="48"/>
        <end position="68"/>
    </location>
</feature>
<comment type="caution">
    <text evidence="3">The sequence shown here is derived from an EMBL/GenBank/DDBJ whole genome shotgun (WGS) entry which is preliminary data.</text>
</comment>
<keyword evidence="1" id="KW-0175">Coiled coil</keyword>
<reference evidence="3" key="1">
    <citation type="journal article" date="2022" name="Int. J. Mol. Sci.">
        <title>Draft Genome of Tanacetum Coccineum: Genomic Comparison of Closely Related Tanacetum-Family Plants.</title>
        <authorList>
            <person name="Yamashiro T."/>
            <person name="Shiraishi A."/>
            <person name="Nakayama K."/>
            <person name="Satake H."/>
        </authorList>
    </citation>
    <scope>NUCLEOTIDE SEQUENCE</scope>
</reference>
<evidence type="ECO:0000313" key="4">
    <source>
        <dbReference type="Proteomes" id="UP001151760"/>
    </source>
</evidence>
<evidence type="ECO:0000256" key="1">
    <source>
        <dbReference type="SAM" id="Coils"/>
    </source>
</evidence>